<keyword evidence="5 8" id="KW-0812">Transmembrane</keyword>
<evidence type="ECO:0000256" key="3">
    <source>
        <dbReference type="ARBA" id="ARBA00022448"/>
    </source>
</evidence>
<dbReference type="GO" id="GO:0015920">
    <property type="term" value="P:lipopolysaccharide transport"/>
    <property type="evidence" value="ECO:0007669"/>
    <property type="project" value="TreeGrafter"/>
</dbReference>
<gene>
    <name evidence="10" type="ORF">SAMN02745158_03266</name>
</gene>
<evidence type="ECO:0000313" key="10">
    <source>
        <dbReference type="EMBL" id="SHF31654.1"/>
    </source>
</evidence>
<dbReference type="STRING" id="1122155.SAMN02745158_03266"/>
<evidence type="ECO:0000256" key="4">
    <source>
        <dbReference type="ARBA" id="ARBA00022475"/>
    </source>
</evidence>
<keyword evidence="7 8" id="KW-0472">Membrane</keyword>
<dbReference type="PANTHER" id="PTHR30413:SF10">
    <property type="entry name" value="CAPSULE POLYSACCHARIDE EXPORT INNER-MEMBRANE PROTEIN CTRC"/>
    <property type="match status" value="1"/>
</dbReference>
<dbReference type="Proteomes" id="UP000184245">
    <property type="component" value="Unassembled WGS sequence"/>
</dbReference>
<dbReference type="GO" id="GO:0005886">
    <property type="term" value="C:plasma membrane"/>
    <property type="evidence" value="ECO:0007669"/>
    <property type="project" value="UniProtKB-SubCell"/>
</dbReference>
<proteinExistence type="inferred from homology"/>
<reference evidence="10 11" key="1">
    <citation type="submission" date="2016-11" db="EMBL/GenBank/DDBJ databases">
        <authorList>
            <person name="Jaros S."/>
            <person name="Januszkiewicz K."/>
            <person name="Wedrychowicz H."/>
        </authorList>
    </citation>
    <scope>NUCLEOTIDE SEQUENCE [LARGE SCALE GENOMIC DNA]</scope>
    <source>
        <strain evidence="10 11">DSM 17459</strain>
    </source>
</reference>
<name>A0A1M5ANE8_9CLOT</name>
<feature type="transmembrane region" description="Helical" evidence="8">
    <location>
        <begin position="145"/>
        <end position="171"/>
    </location>
</feature>
<keyword evidence="3 8" id="KW-0813">Transport</keyword>
<evidence type="ECO:0000313" key="11">
    <source>
        <dbReference type="Proteomes" id="UP000184245"/>
    </source>
</evidence>
<evidence type="ECO:0000256" key="8">
    <source>
        <dbReference type="RuleBase" id="RU361157"/>
    </source>
</evidence>
<feature type="transmembrane region" description="Helical" evidence="8">
    <location>
        <begin position="225"/>
        <end position="249"/>
    </location>
</feature>
<evidence type="ECO:0000259" key="9">
    <source>
        <dbReference type="PROSITE" id="PS51012"/>
    </source>
</evidence>
<evidence type="ECO:0000256" key="7">
    <source>
        <dbReference type="ARBA" id="ARBA00023136"/>
    </source>
</evidence>
<feature type="transmembrane region" description="Helical" evidence="8">
    <location>
        <begin position="70"/>
        <end position="92"/>
    </location>
</feature>
<comment type="similarity">
    <text evidence="2 8">Belongs to the ABC-2 integral membrane protein family.</text>
</comment>
<protein>
    <recommendedName>
        <fullName evidence="8">Transport permease protein</fullName>
    </recommendedName>
</protein>
<feature type="transmembrane region" description="Helical" evidence="8">
    <location>
        <begin position="29"/>
        <end position="50"/>
    </location>
</feature>
<dbReference type="InterPro" id="IPR047817">
    <property type="entry name" value="ABC2_TM_bact-type"/>
</dbReference>
<feature type="transmembrane region" description="Helical" evidence="8">
    <location>
        <begin position="183"/>
        <end position="205"/>
    </location>
</feature>
<accession>A0A1M5ANE8</accession>
<evidence type="ECO:0000256" key="2">
    <source>
        <dbReference type="ARBA" id="ARBA00007783"/>
    </source>
</evidence>
<dbReference type="PANTHER" id="PTHR30413">
    <property type="entry name" value="INNER MEMBRANE TRANSPORT PERMEASE"/>
    <property type="match status" value="1"/>
</dbReference>
<sequence>MNMFRELLANRKLIWKLAKNDFKTKYSGSYFGIFWAFVQPIVTVLIYVFVFQVGFKAQPTDTGYPYVLQLVSGIIPWFFFSEALLSATNCLLEYSYLVKKVVFKISILPIVKVLSAIFVHIFFICFGVLLFVIMGKIPPIQFVQIVYYMFCTLCLAIGLSFFTCAIVPFFRDFYQMVSIALQIGMWLCPIMYDISLIPTKIQFFLKLNPVYYIVQGYRDSYMNGIWFWHHGTMGIYFWVVTILFGILGFKTFKKLRVHFSDVL</sequence>
<feature type="transmembrane region" description="Helical" evidence="8">
    <location>
        <begin position="113"/>
        <end position="133"/>
    </location>
</feature>
<keyword evidence="6 8" id="KW-1133">Transmembrane helix</keyword>
<evidence type="ECO:0000256" key="6">
    <source>
        <dbReference type="ARBA" id="ARBA00022989"/>
    </source>
</evidence>
<dbReference type="Pfam" id="PF01061">
    <property type="entry name" value="ABC2_membrane"/>
    <property type="match status" value="1"/>
</dbReference>
<feature type="domain" description="ABC transmembrane type-2" evidence="9">
    <location>
        <begin position="31"/>
        <end position="255"/>
    </location>
</feature>
<comment type="subcellular location">
    <subcellularLocation>
        <location evidence="1 8">Cell membrane</location>
        <topology evidence="1 8">Multi-pass membrane protein</topology>
    </subcellularLocation>
</comment>
<dbReference type="RefSeq" id="WP_072853658.1">
    <property type="nucleotide sequence ID" value="NZ_FQVI01000021.1"/>
</dbReference>
<keyword evidence="11" id="KW-1185">Reference proteome</keyword>
<evidence type="ECO:0000256" key="5">
    <source>
        <dbReference type="ARBA" id="ARBA00022692"/>
    </source>
</evidence>
<dbReference type="AlphaFoldDB" id="A0A1M5ANE8"/>
<organism evidence="10 11">
    <name type="scientific">Lactonifactor longoviformis DSM 17459</name>
    <dbReference type="NCBI Taxonomy" id="1122155"/>
    <lineage>
        <taxon>Bacteria</taxon>
        <taxon>Bacillati</taxon>
        <taxon>Bacillota</taxon>
        <taxon>Clostridia</taxon>
        <taxon>Eubacteriales</taxon>
        <taxon>Clostridiaceae</taxon>
        <taxon>Lactonifactor</taxon>
    </lineage>
</organism>
<dbReference type="GO" id="GO:0140359">
    <property type="term" value="F:ABC-type transporter activity"/>
    <property type="evidence" value="ECO:0007669"/>
    <property type="project" value="InterPro"/>
</dbReference>
<dbReference type="EMBL" id="FQVI01000021">
    <property type="protein sequence ID" value="SHF31654.1"/>
    <property type="molecule type" value="Genomic_DNA"/>
</dbReference>
<evidence type="ECO:0000256" key="1">
    <source>
        <dbReference type="ARBA" id="ARBA00004651"/>
    </source>
</evidence>
<dbReference type="PROSITE" id="PS51012">
    <property type="entry name" value="ABC_TM2"/>
    <property type="match status" value="1"/>
</dbReference>
<keyword evidence="4 8" id="KW-1003">Cell membrane</keyword>
<dbReference type="InterPro" id="IPR013525">
    <property type="entry name" value="ABC2_TM"/>
</dbReference>